<dbReference type="RefSeq" id="WP_305992821.1">
    <property type="nucleotide sequence ID" value="NZ_JAVAMP010000008.1"/>
</dbReference>
<dbReference type="CDD" id="cd09834">
    <property type="entry name" value="CBS_pair_bac"/>
    <property type="match status" value="1"/>
</dbReference>
<evidence type="ECO:0000259" key="3">
    <source>
        <dbReference type="PROSITE" id="PS51371"/>
    </source>
</evidence>
<evidence type="ECO:0000256" key="2">
    <source>
        <dbReference type="PROSITE-ProRule" id="PRU00703"/>
    </source>
</evidence>
<keyword evidence="2" id="KW-0129">CBS domain</keyword>
<dbReference type="Gene3D" id="3.10.580.10">
    <property type="entry name" value="CBS-domain"/>
    <property type="match status" value="1"/>
</dbReference>
<dbReference type="PANTHER" id="PTHR48108:SF26">
    <property type="entry name" value="CBS DOMAIN-CONTAINING PROTEIN DDB_G0289609"/>
    <property type="match status" value="1"/>
</dbReference>
<dbReference type="Proteomes" id="UP001231941">
    <property type="component" value="Unassembled WGS sequence"/>
</dbReference>
<protein>
    <submittedName>
        <fullName evidence="4">CBS domain-containing protein</fullName>
    </submittedName>
</protein>
<dbReference type="PROSITE" id="PS51371">
    <property type="entry name" value="CBS"/>
    <property type="match status" value="1"/>
</dbReference>
<sequence>MNVAFFLTPKSEVVYLNESWSMRQVLEKMKNYRYATVPIINDQGKYIGTISEGDLLWQMHELIGESIDIYSQIKLKNIPLYNSYKPIHVRGEIEGLIDLTIRQNFVPIIDDLEHFIGIVTRKDIIHHLNSKLKTTK</sequence>
<keyword evidence="5" id="KW-1185">Reference proteome</keyword>
<accession>A0ABT9J1N2</accession>
<gene>
    <name evidence="4" type="ORF">Q5Y73_15490</name>
</gene>
<evidence type="ECO:0000313" key="5">
    <source>
        <dbReference type="Proteomes" id="UP001231941"/>
    </source>
</evidence>
<dbReference type="InterPro" id="IPR051462">
    <property type="entry name" value="CBS_domain-containing"/>
</dbReference>
<evidence type="ECO:0000313" key="4">
    <source>
        <dbReference type="EMBL" id="MDP5275512.1"/>
    </source>
</evidence>
<keyword evidence="1" id="KW-0677">Repeat</keyword>
<dbReference type="InterPro" id="IPR000644">
    <property type="entry name" value="CBS_dom"/>
</dbReference>
<organism evidence="4 5">
    <name type="scientific">Chengkuizengella axinellae</name>
    <dbReference type="NCBI Taxonomy" id="3064388"/>
    <lineage>
        <taxon>Bacteria</taxon>
        <taxon>Bacillati</taxon>
        <taxon>Bacillota</taxon>
        <taxon>Bacilli</taxon>
        <taxon>Bacillales</taxon>
        <taxon>Paenibacillaceae</taxon>
        <taxon>Chengkuizengella</taxon>
    </lineage>
</organism>
<dbReference type="SUPFAM" id="SSF54631">
    <property type="entry name" value="CBS-domain pair"/>
    <property type="match status" value="1"/>
</dbReference>
<evidence type="ECO:0000256" key="1">
    <source>
        <dbReference type="ARBA" id="ARBA00022737"/>
    </source>
</evidence>
<comment type="caution">
    <text evidence="4">The sequence shown here is derived from an EMBL/GenBank/DDBJ whole genome shotgun (WGS) entry which is preliminary data.</text>
</comment>
<dbReference type="EMBL" id="JAVAMP010000008">
    <property type="protein sequence ID" value="MDP5275512.1"/>
    <property type="molecule type" value="Genomic_DNA"/>
</dbReference>
<dbReference type="Pfam" id="PF00571">
    <property type="entry name" value="CBS"/>
    <property type="match status" value="2"/>
</dbReference>
<dbReference type="InterPro" id="IPR046342">
    <property type="entry name" value="CBS_dom_sf"/>
</dbReference>
<reference evidence="4 5" key="1">
    <citation type="submission" date="2023-08" db="EMBL/GenBank/DDBJ databases">
        <authorList>
            <person name="Park J.-S."/>
        </authorList>
    </citation>
    <scope>NUCLEOTIDE SEQUENCE [LARGE SCALE GENOMIC DNA]</scope>
    <source>
        <strain evidence="4 5">2205SS18-9</strain>
    </source>
</reference>
<dbReference type="PANTHER" id="PTHR48108">
    <property type="entry name" value="CBS DOMAIN-CONTAINING PROTEIN CBSX2, CHLOROPLASTIC"/>
    <property type="match status" value="1"/>
</dbReference>
<feature type="domain" description="CBS" evidence="3">
    <location>
        <begin position="7"/>
        <end position="69"/>
    </location>
</feature>
<proteinExistence type="predicted"/>
<name>A0ABT9J1N2_9BACL</name>